<feature type="domain" description="Galactosyltransferase N-terminal" evidence="13">
    <location>
        <begin position="132"/>
        <end position="261"/>
    </location>
</feature>
<dbReference type="EMBL" id="HE601438">
    <property type="protein sequence ID" value="CAP23719.2"/>
    <property type="molecule type" value="Genomic_DNA"/>
</dbReference>
<dbReference type="Pfam" id="PF13733">
    <property type="entry name" value="Glyco_transf_7N"/>
    <property type="match status" value="1"/>
</dbReference>
<comment type="pathway">
    <text evidence="2 11">Protein modification; protein glycosylation.</text>
</comment>
<dbReference type="InterPro" id="IPR029044">
    <property type="entry name" value="Nucleotide-diphossugar_trans"/>
</dbReference>
<dbReference type="PANTHER" id="PTHR19300">
    <property type="entry name" value="BETA-1,4-GALACTOSYLTRANSFERASE"/>
    <property type="match status" value="1"/>
</dbReference>
<comment type="function">
    <text evidence="11">Catalyzes the transfer of galactose onto proteins or lipids.</text>
</comment>
<dbReference type="InterPro" id="IPR003859">
    <property type="entry name" value="Galactosyl_T"/>
</dbReference>
<dbReference type="GO" id="GO:0005975">
    <property type="term" value="P:carbohydrate metabolic process"/>
    <property type="evidence" value="ECO:0007669"/>
    <property type="project" value="InterPro"/>
</dbReference>
<evidence type="ECO:0000256" key="5">
    <source>
        <dbReference type="ARBA" id="ARBA00022679"/>
    </source>
</evidence>
<evidence type="ECO:0000259" key="13">
    <source>
        <dbReference type="Pfam" id="PF13733"/>
    </source>
</evidence>
<evidence type="ECO:0000256" key="4">
    <source>
        <dbReference type="ARBA" id="ARBA00022676"/>
    </source>
</evidence>
<dbReference type="Pfam" id="PF02709">
    <property type="entry name" value="Glyco_transf_7C"/>
    <property type="match status" value="1"/>
</dbReference>
<evidence type="ECO:0000256" key="7">
    <source>
        <dbReference type="ARBA" id="ARBA00022968"/>
    </source>
</evidence>
<keyword evidence="11" id="KW-0464">Manganese</keyword>
<dbReference type="WormBase" id="CBG02882">
    <property type="protein sequence ID" value="CBP00869"/>
    <property type="gene ID" value="WBGene00025850"/>
</dbReference>
<gene>
    <name evidence="14 16" type="ORF">CBG02882</name>
    <name evidence="14" type="ORF">CBG_02882</name>
</gene>
<dbReference type="PANTHER" id="PTHR19300:SF46">
    <property type="entry name" value="BETA-1,4-N-ACETYLGALACTOSAMINYLTRANSFERASE"/>
    <property type="match status" value="1"/>
</dbReference>
<dbReference type="GeneID" id="8572621"/>
<keyword evidence="4 11" id="KW-0328">Glycosyltransferase</keyword>
<keyword evidence="7 11" id="KW-0735">Signal-anchor</keyword>
<evidence type="ECO:0000259" key="12">
    <source>
        <dbReference type="Pfam" id="PF02709"/>
    </source>
</evidence>
<dbReference type="EC" id="2.4.1.-" evidence="11"/>
<dbReference type="UniPathway" id="UPA00378"/>
<reference evidence="14 15" key="2">
    <citation type="journal article" date="2011" name="PLoS Genet.">
        <title>Caenorhabditis briggsae recombinant inbred line genotypes reveal inter-strain incompatibility and the evolution of recombination.</title>
        <authorList>
            <person name="Ross J.A."/>
            <person name="Koboldt D.C."/>
            <person name="Staisch J.E."/>
            <person name="Chamberlin H.M."/>
            <person name="Gupta B.P."/>
            <person name="Miller R.D."/>
            <person name="Baird S.E."/>
            <person name="Haag E.S."/>
        </authorList>
    </citation>
    <scope>NUCLEOTIDE SEQUENCE [LARGE SCALE GENOMIC DNA]</scope>
    <source>
        <strain evidence="14 15">AF16</strain>
    </source>
</reference>
<dbReference type="CDD" id="cd00899">
    <property type="entry name" value="b4GalT"/>
    <property type="match status" value="1"/>
</dbReference>
<evidence type="ECO:0000256" key="10">
    <source>
        <dbReference type="ARBA" id="ARBA00023180"/>
    </source>
</evidence>
<evidence type="ECO:0000256" key="6">
    <source>
        <dbReference type="ARBA" id="ARBA00022692"/>
    </source>
</evidence>
<evidence type="ECO:0000256" key="3">
    <source>
        <dbReference type="ARBA" id="ARBA00005735"/>
    </source>
</evidence>
<keyword evidence="8" id="KW-1133">Transmembrane helix</keyword>
<dbReference type="GO" id="GO:0033842">
    <property type="term" value="F:N-acetyl-beta-glucosaminyl-derivative 4-beta-N-acetylgalactosaminyltransferase activity"/>
    <property type="evidence" value="ECO:0000318"/>
    <property type="project" value="GO_Central"/>
</dbReference>
<dbReference type="HOGENOM" id="CLU_044391_2_1_1"/>
<evidence type="ECO:0000256" key="11">
    <source>
        <dbReference type="RuleBase" id="RU368121"/>
    </source>
</evidence>
<dbReference type="PRINTS" id="PR02050">
    <property type="entry name" value="B14GALTRFASE"/>
</dbReference>
<keyword evidence="15" id="KW-1185">Reference proteome</keyword>
<dbReference type="RefSeq" id="XP_045092178.1">
    <property type="nucleotide sequence ID" value="XM_045242371.1"/>
</dbReference>
<evidence type="ECO:0000313" key="16">
    <source>
        <dbReference type="WormBase" id="CBG02882"/>
    </source>
</evidence>
<dbReference type="InParanoid" id="A8WTA8"/>
<accession>A8WTA8</accession>
<comment type="subcellular location">
    <subcellularLocation>
        <location evidence="1 11">Membrane</location>
        <topology evidence="1 11">Single-pass type II membrane protein</topology>
    </subcellularLocation>
</comment>
<keyword evidence="10 11" id="KW-0325">Glycoprotein</keyword>
<dbReference type="KEGG" id="cbr:CBG_02882"/>
<evidence type="ECO:0000313" key="14">
    <source>
        <dbReference type="EMBL" id="CAP23719.2"/>
    </source>
</evidence>
<evidence type="ECO:0000256" key="1">
    <source>
        <dbReference type="ARBA" id="ARBA00004606"/>
    </source>
</evidence>
<protein>
    <recommendedName>
        <fullName evidence="11">Beta-1,4-N-acetylgalactosaminyltransferase</fullName>
        <ecNumber evidence="11">2.4.1.-</ecNumber>
    </recommendedName>
    <alternativeName>
        <fullName evidence="11">Beta-4-GalNAcT</fullName>
    </alternativeName>
</protein>
<dbReference type="FunCoup" id="A8WTA8">
    <property type="interactions" value="16"/>
</dbReference>
<dbReference type="STRING" id="6238.A8WTA8"/>
<dbReference type="GO" id="GO:0016020">
    <property type="term" value="C:membrane"/>
    <property type="evidence" value="ECO:0007669"/>
    <property type="project" value="UniProtKB-SubCell"/>
</dbReference>
<name>A8WTA8_CAEBR</name>
<dbReference type="Gene3D" id="3.90.550.10">
    <property type="entry name" value="Spore Coat Polysaccharide Biosynthesis Protein SpsA, Chain A"/>
    <property type="match status" value="1"/>
</dbReference>
<dbReference type="GO" id="GO:0046872">
    <property type="term" value="F:metal ion binding"/>
    <property type="evidence" value="ECO:0007669"/>
    <property type="project" value="UniProtKB-UniRule"/>
</dbReference>
<dbReference type="InterPro" id="IPR027995">
    <property type="entry name" value="Galactosyl_T_N"/>
</dbReference>
<dbReference type="OMA" id="CPPGPRH"/>
<dbReference type="GO" id="GO:0006688">
    <property type="term" value="P:glycosphingolipid biosynthetic process"/>
    <property type="evidence" value="ECO:0000318"/>
    <property type="project" value="GO_Central"/>
</dbReference>
<dbReference type="eggNOG" id="KOG3916">
    <property type="taxonomic scope" value="Eukaryota"/>
</dbReference>
<feature type="domain" description="Galactosyltransferase C-terminal" evidence="12">
    <location>
        <begin position="265"/>
        <end position="341"/>
    </location>
</feature>
<dbReference type="SUPFAM" id="SSF53448">
    <property type="entry name" value="Nucleotide-diphospho-sugar transferases"/>
    <property type="match status" value="1"/>
</dbReference>
<comment type="similarity">
    <text evidence="3 11">Belongs to the glycosyltransferase 7 family.</text>
</comment>
<organism evidence="14 15">
    <name type="scientific">Caenorhabditis briggsae</name>
    <dbReference type="NCBI Taxonomy" id="6238"/>
    <lineage>
        <taxon>Eukaryota</taxon>
        <taxon>Metazoa</taxon>
        <taxon>Ecdysozoa</taxon>
        <taxon>Nematoda</taxon>
        <taxon>Chromadorea</taxon>
        <taxon>Rhabditida</taxon>
        <taxon>Rhabditina</taxon>
        <taxon>Rhabditomorpha</taxon>
        <taxon>Rhabditoidea</taxon>
        <taxon>Rhabditidae</taxon>
        <taxon>Peloderinae</taxon>
        <taxon>Caenorhabditis</taxon>
    </lineage>
</organism>
<keyword evidence="9" id="KW-0472">Membrane</keyword>
<sequence length="403" mass="46094">MCQARLELCQRAQVLRHRAEVKCLHLLGFTQCLSSPNNSQCFFYNKKYQKKQDKPQLLIAATEEQVRSVDVVQQSKNIGVAEREHDIKDPVELEIARQTLTFLNMEDAVTKPKPHVKIAQEDGSCPAVERIPDLQGALPQATLLIQNLQEGEVHAVHPELGPGGSWKPNDCQARDKIAVIIPYRDRQTHLTRLIDFLIPILQRQRLDFRFIVTEQYGNDLFNKGRIMNAAFIFAESLGVDCVVFHDVDMFPQDDRNPYSCPPGPRHLGAFVSNLGYQLWYKEIVGGVLAVSMADYRAVNGYSNQFWAWGGEDDDMGQRILSLNYTIERPNPETGRYSMLKHVKRKRTAPKLIYKLLGNSANRVAYDGLNETDKWTIRKVTTRPLYYHLYVDVGPVPEEWRAKA</sequence>
<dbReference type="AlphaFoldDB" id="A8WTA8"/>
<dbReference type="Proteomes" id="UP000008549">
    <property type="component" value="Unassembled WGS sequence"/>
</dbReference>
<dbReference type="GO" id="GO:0005794">
    <property type="term" value="C:Golgi apparatus"/>
    <property type="evidence" value="ECO:0000318"/>
    <property type="project" value="GO_Central"/>
</dbReference>
<reference evidence="14 15" key="1">
    <citation type="journal article" date="2003" name="PLoS Biol.">
        <title>The genome sequence of Caenorhabditis briggsae: a platform for comparative genomics.</title>
        <authorList>
            <person name="Stein L.D."/>
            <person name="Bao Z."/>
            <person name="Blasiar D."/>
            <person name="Blumenthal T."/>
            <person name="Brent M.R."/>
            <person name="Chen N."/>
            <person name="Chinwalla A."/>
            <person name="Clarke L."/>
            <person name="Clee C."/>
            <person name="Coghlan A."/>
            <person name="Coulson A."/>
            <person name="D'Eustachio P."/>
            <person name="Fitch D.H."/>
            <person name="Fulton L.A."/>
            <person name="Fulton R.E."/>
            <person name="Griffiths-Jones S."/>
            <person name="Harris T.W."/>
            <person name="Hillier L.W."/>
            <person name="Kamath R."/>
            <person name="Kuwabara P.E."/>
            <person name="Mardis E.R."/>
            <person name="Marra M.A."/>
            <person name="Miner T.L."/>
            <person name="Minx P."/>
            <person name="Mullikin J.C."/>
            <person name="Plumb R.W."/>
            <person name="Rogers J."/>
            <person name="Schein J.E."/>
            <person name="Sohrmann M."/>
            <person name="Spieth J."/>
            <person name="Stajich J.E."/>
            <person name="Wei C."/>
            <person name="Willey D."/>
            <person name="Wilson R.K."/>
            <person name="Durbin R."/>
            <person name="Waterston R.H."/>
        </authorList>
    </citation>
    <scope>NUCLEOTIDE SEQUENCE [LARGE SCALE GENOMIC DNA]</scope>
    <source>
        <strain evidence="14 15">AF16</strain>
    </source>
</reference>
<comment type="cofactor">
    <cofactor evidence="11">
        <name>Mn(2+)</name>
        <dbReference type="ChEBI" id="CHEBI:29035"/>
    </cofactor>
</comment>
<dbReference type="CTD" id="8572621"/>
<proteinExistence type="inferred from homology"/>
<evidence type="ECO:0000256" key="2">
    <source>
        <dbReference type="ARBA" id="ARBA00004922"/>
    </source>
</evidence>
<evidence type="ECO:0000256" key="9">
    <source>
        <dbReference type="ARBA" id="ARBA00023136"/>
    </source>
</evidence>
<keyword evidence="11" id="KW-0479">Metal-binding</keyword>
<keyword evidence="6" id="KW-0812">Transmembrane</keyword>
<dbReference type="InterPro" id="IPR027791">
    <property type="entry name" value="Galactosyl_T_C"/>
</dbReference>
<evidence type="ECO:0000313" key="15">
    <source>
        <dbReference type="Proteomes" id="UP000008549"/>
    </source>
</evidence>
<evidence type="ECO:0000256" key="8">
    <source>
        <dbReference type="ARBA" id="ARBA00022989"/>
    </source>
</evidence>
<keyword evidence="5 11" id="KW-0808">Transferase</keyword>